<evidence type="ECO:0000256" key="1">
    <source>
        <dbReference type="SAM" id="SignalP"/>
    </source>
</evidence>
<dbReference type="InterPro" id="IPR057724">
    <property type="entry name" value="TCTN1-3_N"/>
</dbReference>
<accession>A0A2V2UXL0</accession>
<dbReference type="VEuPathDB" id="TriTrypDB:TCDM_02306"/>
<keyword evidence="1" id="KW-0732">Signal</keyword>
<evidence type="ECO:0000313" key="4">
    <source>
        <dbReference type="Proteomes" id="UP000246121"/>
    </source>
</evidence>
<dbReference type="VEuPathDB" id="TriTrypDB:TcCLB.509751.20"/>
<protein>
    <recommendedName>
        <fullName evidence="2">Tectonic-1-3 N-terminal domain-containing protein</fullName>
    </recommendedName>
</protein>
<dbReference type="OrthoDB" id="2104337at2759"/>
<gene>
    <name evidence="3" type="ORF">C4B63_90g42</name>
</gene>
<reference evidence="3 4" key="1">
    <citation type="journal article" date="2018" name="Microb. Genom.">
        <title>Expanding an expanded genome: long-read sequencing of Trypanosoma cruzi.</title>
        <authorList>
            <person name="Berna L."/>
            <person name="Rodriguez M."/>
            <person name="Chiribao M.L."/>
            <person name="Parodi-Talice A."/>
            <person name="Pita S."/>
            <person name="Rijo G."/>
            <person name="Alvarez-Valin F."/>
            <person name="Robello C."/>
        </authorList>
    </citation>
    <scope>NUCLEOTIDE SEQUENCE [LARGE SCALE GENOMIC DNA]</scope>
    <source>
        <strain evidence="3 4">Dm28c</strain>
    </source>
</reference>
<evidence type="ECO:0000259" key="2">
    <source>
        <dbReference type="Pfam" id="PF25752"/>
    </source>
</evidence>
<dbReference type="VEuPathDB" id="TriTrypDB:Tc_MARK_7092"/>
<proteinExistence type="predicted"/>
<evidence type="ECO:0000313" key="3">
    <source>
        <dbReference type="EMBL" id="PWU87508.1"/>
    </source>
</evidence>
<dbReference type="VEuPathDB" id="TriTrypDB:BCY84_11856"/>
<dbReference type="Pfam" id="PF25752">
    <property type="entry name" value="DUF1619_N"/>
    <property type="match status" value="1"/>
</dbReference>
<dbReference type="VEuPathDB" id="TriTrypDB:TcCL_ESM09451"/>
<feature type="domain" description="Tectonic-1-3 N-terminal" evidence="2">
    <location>
        <begin position="49"/>
        <end position="138"/>
    </location>
</feature>
<name>A0A2V2UXL0_TRYCR</name>
<comment type="caution">
    <text evidence="3">The sequence shown here is derived from an EMBL/GenBank/DDBJ whole genome shotgun (WGS) entry which is preliminary data.</text>
</comment>
<dbReference type="VEuPathDB" id="TriTrypDB:C4B63_90g42"/>
<dbReference type="EMBL" id="PRFA01000090">
    <property type="protein sequence ID" value="PWU87508.1"/>
    <property type="molecule type" value="Genomic_DNA"/>
</dbReference>
<sequence>MHVLHYIILYNIIWPVLLWANAENPVSYPIDWESCSSTFPDSRNLESSYLGECVCDMTLGVCDPNCCCDTDCTVEEKQKFSFCLQETVGSSSMDYCYEKNQDEKVIRSSRRYLDRANVGSSAVCIVRSNNLEDLNSFFVLPKEVPKPREKKSIDWSERKKSNGYEVNGDLLLMKRIEVGESLYEMRSMGLFRIPTGSRGGYCNPEGRRVRFMNPIDTTACVLPGERVCTLFSTSIYENLFFVSPGYSSYKIFTPIQLRIFNHTSGKLLAEVDSNSSIPEVYSSVVNGDSCQNGVVRVQTVLFYKSSDNGLSLINATTDLYINNINREAIFPMSFQIKFFHFVAAIKLNYFSGTPGYFEGSRLRAGTLVEKSGKTAILERVSGFSVPSGGRSCYKNKYRTVGFLYDILSSGCTIAFSELELRDICSGGGTTKILRSILSINVEHSTDFDGQTKPIEYVARTNDALTNDTTSWIKIDGMNFSDITPDPYDPVKRKCSNIYVGLHYSFVLSKVGAESNPQDIIVAAFADPIIGSWRIRNTRNFGENAKSTQHFLFSVSFKWIDSDLQKKRRRRVIAPPILPRLDETVLYPFKAPG</sequence>
<dbReference type="VEuPathDB" id="TriTrypDB:TcG_08320"/>
<dbReference type="VEuPathDB" id="TriTrypDB:ECC02_007437"/>
<dbReference type="PANTHER" id="PTHR14611">
    <property type="entry name" value="TECTONIC FAMILY MEMBER"/>
    <property type="match status" value="1"/>
</dbReference>
<feature type="signal peptide" evidence="1">
    <location>
        <begin position="1"/>
        <end position="20"/>
    </location>
</feature>
<dbReference type="VEuPathDB" id="TriTrypDB:TcCLB.507163.80"/>
<organism evidence="3 4">
    <name type="scientific">Trypanosoma cruzi</name>
    <dbReference type="NCBI Taxonomy" id="5693"/>
    <lineage>
        <taxon>Eukaryota</taxon>
        <taxon>Discoba</taxon>
        <taxon>Euglenozoa</taxon>
        <taxon>Kinetoplastea</taxon>
        <taxon>Metakinetoplastina</taxon>
        <taxon>Trypanosomatida</taxon>
        <taxon>Trypanosomatidae</taxon>
        <taxon>Trypanosoma</taxon>
        <taxon>Schizotrypanum</taxon>
    </lineage>
</organism>
<dbReference type="VEuPathDB" id="TriTrypDB:TCSYLVIO_008125"/>
<dbReference type="InterPro" id="IPR040354">
    <property type="entry name" value="TCTN1-3"/>
</dbReference>
<dbReference type="Proteomes" id="UP000246121">
    <property type="component" value="Unassembled WGS sequence"/>
</dbReference>
<dbReference type="AlphaFoldDB" id="A0A2V2UXL0"/>
<dbReference type="VEuPathDB" id="TriTrypDB:C3747_85g173"/>
<feature type="chain" id="PRO_5030058642" description="Tectonic-1-3 N-terminal domain-containing protein" evidence="1">
    <location>
        <begin position="21"/>
        <end position="592"/>
    </location>
</feature>
<dbReference type="VEuPathDB" id="TriTrypDB:TcBrA4_0024740"/>
<dbReference type="PANTHER" id="PTHR14611:SF2">
    <property type="entry name" value="TECTONIC"/>
    <property type="match status" value="1"/>
</dbReference>